<reference evidence="1" key="1">
    <citation type="submission" date="2021-03" db="EMBL/GenBank/DDBJ databases">
        <authorList>
            <consortium name="DOE Joint Genome Institute"/>
            <person name="Ahrendt S."/>
            <person name="Looney B.P."/>
            <person name="Miyauchi S."/>
            <person name="Morin E."/>
            <person name="Drula E."/>
            <person name="Courty P.E."/>
            <person name="Chicoki N."/>
            <person name="Fauchery L."/>
            <person name="Kohler A."/>
            <person name="Kuo A."/>
            <person name="Labutti K."/>
            <person name="Pangilinan J."/>
            <person name="Lipzen A."/>
            <person name="Riley R."/>
            <person name="Andreopoulos W."/>
            <person name="He G."/>
            <person name="Johnson J."/>
            <person name="Barry K.W."/>
            <person name="Grigoriev I.V."/>
            <person name="Nagy L."/>
            <person name="Hibbett D."/>
            <person name="Henrissat B."/>
            <person name="Matheny P.B."/>
            <person name="Labbe J."/>
            <person name="Martin F."/>
        </authorList>
    </citation>
    <scope>NUCLEOTIDE SEQUENCE</scope>
    <source>
        <strain evidence="1">HHB10654</strain>
    </source>
</reference>
<gene>
    <name evidence="1" type="ORF">BV25DRAFT_1919486</name>
</gene>
<name>A0ACB8SQT8_9AGAM</name>
<keyword evidence="2" id="KW-1185">Reference proteome</keyword>
<proteinExistence type="predicted"/>
<reference evidence="1" key="2">
    <citation type="journal article" date="2022" name="New Phytol.">
        <title>Evolutionary transition to the ectomycorrhizal habit in the genomes of a hyperdiverse lineage of mushroom-forming fungi.</title>
        <authorList>
            <person name="Looney B."/>
            <person name="Miyauchi S."/>
            <person name="Morin E."/>
            <person name="Drula E."/>
            <person name="Courty P.E."/>
            <person name="Kohler A."/>
            <person name="Kuo A."/>
            <person name="LaButti K."/>
            <person name="Pangilinan J."/>
            <person name="Lipzen A."/>
            <person name="Riley R."/>
            <person name="Andreopoulos W."/>
            <person name="He G."/>
            <person name="Johnson J."/>
            <person name="Nolan M."/>
            <person name="Tritt A."/>
            <person name="Barry K.W."/>
            <person name="Grigoriev I.V."/>
            <person name="Nagy L.G."/>
            <person name="Hibbett D."/>
            <person name="Henrissat B."/>
            <person name="Matheny P.B."/>
            <person name="Labbe J."/>
            <person name="Martin F.M."/>
        </authorList>
    </citation>
    <scope>NUCLEOTIDE SEQUENCE</scope>
    <source>
        <strain evidence="1">HHB10654</strain>
    </source>
</reference>
<comment type="caution">
    <text evidence="1">The sequence shown here is derived from an EMBL/GenBank/DDBJ whole genome shotgun (WGS) entry which is preliminary data.</text>
</comment>
<organism evidence="1 2">
    <name type="scientific">Artomyces pyxidatus</name>
    <dbReference type="NCBI Taxonomy" id="48021"/>
    <lineage>
        <taxon>Eukaryota</taxon>
        <taxon>Fungi</taxon>
        <taxon>Dikarya</taxon>
        <taxon>Basidiomycota</taxon>
        <taxon>Agaricomycotina</taxon>
        <taxon>Agaricomycetes</taxon>
        <taxon>Russulales</taxon>
        <taxon>Auriscalpiaceae</taxon>
        <taxon>Artomyces</taxon>
    </lineage>
</organism>
<sequence length="185" mass="19731">MRFTADISPEEVDKLASSLSAITLSFSPRVPPAESSQATISPPSSVALPPTPSPSPSKSIRSPAVKTKRATARVQSGWASEQASFKSQSAPLPAASSAAVAIRPPAETAIVSRPRHTGGNRNKNVAWAVFRGRSPGVYSSWDEAQWQIGGVQNSSHKAYPDWNEAVEAFADRRQRGLVEAIRPSE</sequence>
<accession>A0ACB8SQT8</accession>
<protein>
    <submittedName>
        <fullName evidence="1">Uncharacterized protein</fullName>
    </submittedName>
</protein>
<evidence type="ECO:0000313" key="1">
    <source>
        <dbReference type="EMBL" id="KAI0058286.1"/>
    </source>
</evidence>
<dbReference type="EMBL" id="MU277237">
    <property type="protein sequence ID" value="KAI0058286.1"/>
    <property type="molecule type" value="Genomic_DNA"/>
</dbReference>
<evidence type="ECO:0000313" key="2">
    <source>
        <dbReference type="Proteomes" id="UP000814140"/>
    </source>
</evidence>
<dbReference type="Proteomes" id="UP000814140">
    <property type="component" value="Unassembled WGS sequence"/>
</dbReference>